<dbReference type="AlphaFoldDB" id="A0A7V5NZP4"/>
<gene>
    <name evidence="2" type="primary">lptD</name>
    <name evidence="2" type="ORF">ENJ96_04870</name>
</gene>
<accession>A0A7V5NZP4</accession>
<name>A0A7V5NZP4_9BACT</name>
<comment type="caution">
    <text evidence="2">The sequence shown here is derived from an EMBL/GenBank/DDBJ whole genome shotgun (WGS) entry which is preliminary data.</text>
</comment>
<dbReference type="PANTHER" id="PTHR30189:SF1">
    <property type="entry name" value="LPS-ASSEMBLY PROTEIN LPTD"/>
    <property type="match status" value="1"/>
</dbReference>
<dbReference type="Pfam" id="PF04453">
    <property type="entry name" value="LptD"/>
    <property type="match status" value="1"/>
</dbReference>
<reference evidence="2" key="1">
    <citation type="journal article" date="2020" name="mSystems">
        <title>Genome- and Community-Level Interaction Insights into Carbon Utilization and Element Cycling Functions of Hydrothermarchaeota in Hydrothermal Sediment.</title>
        <authorList>
            <person name="Zhou Z."/>
            <person name="Liu Y."/>
            <person name="Xu W."/>
            <person name="Pan J."/>
            <person name="Luo Z.H."/>
            <person name="Li M."/>
        </authorList>
    </citation>
    <scope>NUCLEOTIDE SEQUENCE [LARGE SCALE GENOMIC DNA]</scope>
    <source>
        <strain evidence="2">HyVt-533</strain>
    </source>
</reference>
<dbReference type="GO" id="GO:1990351">
    <property type="term" value="C:transporter complex"/>
    <property type="evidence" value="ECO:0007669"/>
    <property type="project" value="TreeGrafter"/>
</dbReference>
<feature type="domain" description="LptD C-terminal" evidence="1">
    <location>
        <begin position="43"/>
        <end position="401"/>
    </location>
</feature>
<dbReference type="InterPro" id="IPR007543">
    <property type="entry name" value="LptD_C"/>
</dbReference>
<dbReference type="GO" id="GO:0061024">
    <property type="term" value="P:membrane organization"/>
    <property type="evidence" value="ECO:0007669"/>
    <property type="project" value="InterPro"/>
</dbReference>
<sequence>MLGLEGNYALTAKDKGTFRIRYLKDRLGDNDYNNDGIIRDNRKRYWITAKIDQWLAPGWETHLDLDILSDRDFLYEFLSGPLGFDQSHLSYLRRFGRGLEEKNTRYRTSRFWLNHPFGHYFLQGSATYHDSQIPGQQDETLQPLPHLYLSRLTAPLWGPFSLHLENDYVYWWREKGYRGHRLDLAPQLILTPNLWAPLDLLASYRLIHTVYWVNWRDSRGHERLTRTLYEIEGVAAVNLSKIYPLYRFGLLGVKHTLRPEIRYFYRPPVNQKALPEFTLNDRLEPVNRLDYGLLQFLTAKKKDGANVRFFDLVRLWVHQSYDFREASRELKSKSEQRRPFSDLYAEGEIRFPGRLYVKGSTSYNFYGLGWVTANLSADLRNPRGEYIGLDYRWDKARNIDQLNFRFRKNVHRGFFVAYRLQYSLKEDEISNSQLDLEYRAQCWWGIFRIYHNPDENRYSFYVNLVGIGGWGR</sequence>
<evidence type="ECO:0000313" key="2">
    <source>
        <dbReference type="EMBL" id="HHI97165.1"/>
    </source>
</evidence>
<protein>
    <submittedName>
        <fullName evidence="2">LPS-assembly protein LptD</fullName>
    </submittedName>
</protein>
<dbReference type="Proteomes" id="UP000886101">
    <property type="component" value="Unassembled WGS sequence"/>
</dbReference>
<dbReference type="InterPro" id="IPR050218">
    <property type="entry name" value="LptD"/>
</dbReference>
<proteinExistence type="predicted"/>
<dbReference type="GO" id="GO:0009279">
    <property type="term" value="C:cell outer membrane"/>
    <property type="evidence" value="ECO:0007669"/>
    <property type="project" value="TreeGrafter"/>
</dbReference>
<dbReference type="PANTHER" id="PTHR30189">
    <property type="entry name" value="LPS-ASSEMBLY PROTEIN"/>
    <property type="match status" value="1"/>
</dbReference>
<evidence type="ECO:0000259" key="1">
    <source>
        <dbReference type="Pfam" id="PF04453"/>
    </source>
</evidence>
<dbReference type="EMBL" id="DROK01000143">
    <property type="protein sequence ID" value="HHI97165.1"/>
    <property type="molecule type" value="Genomic_DNA"/>
</dbReference>
<organism evidence="2">
    <name type="scientific">Thermodesulfatator atlanticus</name>
    <dbReference type="NCBI Taxonomy" id="501497"/>
    <lineage>
        <taxon>Bacteria</taxon>
        <taxon>Pseudomonadati</taxon>
        <taxon>Thermodesulfobacteriota</taxon>
        <taxon>Thermodesulfobacteria</taxon>
        <taxon>Thermodesulfobacteriales</taxon>
        <taxon>Thermodesulfatatoraceae</taxon>
        <taxon>Thermodesulfatator</taxon>
    </lineage>
</organism>